<evidence type="ECO:0000256" key="5">
    <source>
        <dbReference type="ARBA" id="ARBA00020555"/>
    </source>
</evidence>
<dbReference type="PANTHER" id="PTHR30068:SF4">
    <property type="entry name" value="URONATE ISOMERASE"/>
    <property type="match status" value="1"/>
</dbReference>
<evidence type="ECO:0000256" key="2">
    <source>
        <dbReference type="ARBA" id="ARBA00004892"/>
    </source>
</evidence>
<dbReference type="Gene3D" id="3.20.20.140">
    <property type="entry name" value="Metal-dependent hydrolases"/>
    <property type="match status" value="1"/>
</dbReference>
<proteinExistence type="inferred from homology"/>
<reference evidence="7 8" key="1">
    <citation type="submission" date="2023-11" db="EMBL/GenBank/DDBJ databases">
        <title>Genome sequence of Microbacterium rhizosphaerae KACC 19337.</title>
        <authorList>
            <person name="Choi H."/>
            <person name="Kim S."/>
            <person name="Kim Y."/>
            <person name="Kwon S.-W."/>
            <person name="Heo J."/>
        </authorList>
    </citation>
    <scope>NUCLEOTIDE SEQUENCE [LARGE SCALE GENOMIC DNA]</scope>
    <source>
        <strain evidence="7 8">KACC 19337</strain>
    </source>
</reference>
<comment type="catalytic activity">
    <reaction evidence="1">
        <text>D-glucuronate = D-fructuronate</text>
        <dbReference type="Rhea" id="RHEA:13049"/>
        <dbReference type="ChEBI" id="CHEBI:58720"/>
        <dbReference type="ChEBI" id="CHEBI:59863"/>
        <dbReference type="EC" id="5.3.1.12"/>
    </reaction>
</comment>
<evidence type="ECO:0000313" key="7">
    <source>
        <dbReference type="EMBL" id="WPR90087.1"/>
    </source>
</evidence>
<dbReference type="PANTHER" id="PTHR30068">
    <property type="entry name" value="URONATE ISOMERASE"/>
    <property type="match status" value="1"/>
</dbReference>
<dbReference type="Pfam" id="PF02614">
    <property type="entry name" value="UxaC"/>
    <property type="match status" value="1"/>
</dbReference>
<gene>
    <name evidence="7" type="primary">uxaC</name>
    <name evidence="7" type="ORF">SM116_02020</name>
</gene>
<protein>
    <recommendedName>
        <fullName evidence="5">Uronate isomerase</fullName>
        <ecNumber evidence="4">5.3.1.12</ecNumber>
    </recommendedName>
</protein>
<dbReference type="SUPFAM" id="SSF51556">
    <property type="entry name" value="Metallo-dependent hydrolases"/>
    <property type="match status" value="1"/>
</dbReference>
<evidence type="ECO:0000256" key="3">
    <source>
        <dbReference type="ARBA" id="ARBA00008397"/>
    </source>
</evidence>
<name>A0ABZ0SL15_9MICO</name>
<evidence type="ECO:0000256" key="1">
    <source>
        <dbReference type="ARBA" id="ARBA00001165"/>
    </source>
</evidence>
<keyword evidence="8" id="KW-1185">Reference proteome</keyword>
<dbReference type="RefSeq" id="WP_320942800.1">
    <property type="nucleotide sequence ID" value="NZ_BAABEU010000003.1"/>
</dbReference>
<accession>A0ABZ0SL15</accession>
<organism evidence="7 8">
    <name type="scientific">Microbacterium rhizosphaerae</name>
    <dbReference type="NCBI Taxonomy" id="1678237"/>
    <lineage>
        <taxon>Bacteria</taxon>
        <taxon>Bacillati</taxon>
        <taxon>Actinomycetota</taxon>
        <taxon>Actinomycetes</taxon>
        <taxon>Micrococcales</taxon>
        <taxon>Microbacteriaceae</taxon>
        <taxon>Microbacterium</taxon>
    </lineage>
</organism>
<dbReference type="Gene3D" id="1.10.2020.10">
    <property type="entry name" value="uronate isomerase, domain 2, chain A"/>
    <property type="match status" value="1"/>
</dbReference>
<dbReference type="NCBIfam" id="NF002794">
    <property type="entry name" value="PRK02925.1"/>
    <property type="match status" value="1"/>
</dbReference>
<sequence>MTFAPDRDRLFPVDPATRSRARDLHASVADLPIISPHGHVDPRILVEDRAFDNAADLLIRDDHYVTRLMHSAGIGLERLGVSPHDGMAARPREVWRTFSENWDLYTGTASGYWLRSILAEQFGLSEHPSSANADAVFDEIGARLAEPSFRPRALFRTYGIELLATTDDPMDDLAPHAMLAADPAFGGRVVPTFRPDAYLAPTSPGWAQRVSRLSEWNGTRDTDYAGYLSALEGRRAYFIQHGAVSADHGVAQPRAIELDASDAARLFEKAHAGTITTDEASVFSAHMLFEMARMSTRDGLVMTVHPGVFRNHDHETFTRFGPDSGHDIPVATEYVNALRPLLNRFGNTPDFHLVLFSVDETTYSREIAPLAGYYPAVFIGAPWWFLDAPDAGLRFRAAVTETAGFSRGSGFIDDTRAFMSIPVRHDMSRRLDAAFLARLVGEGRIDQPQAERTIVDLVDAQPRRVFKL</sequence>
<evidence type="ECO:0000313" key="8">
    <source>
        <dbReference type="Proteomes" id="UP001323798"/>
    </source>
</evidence>
<dbReference type="GO" id="GO:0008880">
    <property type="term" value="F:glucuronate isomerase activity"/>
    <property type="evidence" value="ECO:0007669"/>
    <property type="project" value="UniProtKB-EC"/>
</dbReference>
<dbReference type="EMBL" id="CP139368">
    <property type="protein sequence ID" value="WPR90087.1"/>
    <property type="molecule type" value="Genomic_DNA"/>
</dbReference>
<comment type="pathway">
    <text evidence="2">Carbohydrate metabolism; pentose and glucuronate interconversion.</text>
</comment>
<dbReference type="InterPro" id="IPR032466">
    <property type="entry name" value="Metal_Hydrolase"/>
</dbReference>
<evidence type="ECO:0000256" key="4">
    <source>
        <dbReference type="ARBA" id="ARBA00012546"/>
    </source>
</evidence>
<keyword evidence="6 7" id="KW-0413">Isomerase</keyword>
<dbReference type="InterPro" id="IPR003766">
    <property type="entry name" value="Uronate_isomerase"/>
</dbReference>
<dbReference type="EC" id="5.3.1.12" evidence="4"/>
<dbReference type="Proteomes" id="UP001323798">
    <property type="component" value="Chromosome"/>
</dbReference>
<comment type="similarity">
    <text evidence="3">Belongs to the metallo-dependent hydrolases superfamily. Uronate isomerase family.</text>
</comment>
<evidence type="ECO:0000256" key="6">
    <source>
        <dbReference type="ARBA" id="ARBA00023235"/>
    </source>
</evidence>